<evidence type="ECO:0000313" key="2">
    <source>
        <dbReference type="EMBL" id="QJA71025.1"/>
    </source>
</evidence>
<gene>
    <name evidence="4" type="ORF">MM171A02499_0011</name>
    <name evidence="3" type="ORF">MM171B00494_0003</name>
    <name evidence="2" type="ORF">MM415A03406_0001</name>
    <name evidence="1" type="ORF">MM415B00750_0036</name>
</gene>
<evidence type="ECO:0000313" key="1">
    <source>
        <dbReference type="EMBL" id="QJA62632.1"/>
    </source>
</evidence>
<evidence type="ECO:0000313" key="3">
    <source>
        <dbReference type="EMBL" id="QJB04067.1"/>
    </source>
</evidence>
<dbReference type="AlphaFoldDB" id="A0A6M3JPS1"/>
<reference evidence="2" key="1">
    <citation type="submission" date="2020-03" db="EMBL/GenBank/DDBJ databases">
        <title>The deep terrestrial virosphere.</title>
        <authorList>
            <person name="Holmfeldt K."/>
            <person name="Nilsson E."/>
            <person name="Simone D."/>
            <person name="Lopez-Fernandez M."/>
            <person name="Wu X."/>
            <person name="de Brujin I."/>
            <person name="Lundin D."/>
            <person name="Andersson A."/>
            <person name="Bertilsson S."/>
            <person name="Dopson M."/>
        </authorList>
    </citation>
    <scope>NUCLEOTIDE SEQUENCE</scope>
    <source>
        <strain evidence="4">MM171A02499</strain>
        <strain evidence="3">MM171B00494</strain>
        <strain evidence="2">MM415A03406</strain>
        <strain evidence="1">MM415B00750</strain>
    </source>
</reference>
<accession>A0A6M3JPS1</accession>
<dbReference type="EMBL" id="MT141841">
    <property type="protein sequence ID" value="QJA71025.1"/>
    <property type="molecule type" value="Genomic_DNA"/>
</dbReference>
<dbReference type="EMBL" id="MT141476">
    <property type="protein sequence ID" value="QJA62632.1"/>
    <property type="molecule type" value="Genomic_DNA"/>
</dbReference>
<proteinExistence type="predicted"/>
<protein>
    <submittedName>
        <fullName evidence="2">Uncharacterized protein</fullName>
    </submittedName>
</protein>
<evidence type="ECO:0000313" key="4">
    <source>
        <dbReference type="EMBL" id="QJH92712.1"/>
    </source>
</evidence>
<organism evidence="2">
    <name type="scientific">viral metagenome</name>
    <dbReference type="NCBI Taxonomy" id="1070528"/>
    <lineage>
        <taxon>unclassified sequences</taxon>
        <taxon>metagenomes</taxon>
        <taxon>organismal metagenomes</taxon>
    </lineage>
</organism>
<dbReference type="EMBL" id="MT143871">
    <property type="protein sequence ID" value="QJB04067.1"/>
    <property type="molecule type" value="Genomic_DNA"/>
</dbReference>
<dbReference type="EMBL" id="MT143913">
    <property type="protein sequence ID" value="QJH92712.1"/>
    <property type="molecule type" value="Genomic_DNA"/>
</dbReference>
<sequence>MDFTHYYGKHKGKTISVVQPNVLHTKKQFRLSGELLKKFNEHKSYSDLTESEFIRELIQETITKREGGSWEKEISEW</sequence>
<name>A0A6M3JPS1_9ZZZZ</name>